<evidence type="ECO:0000313" key="3">
    <source>
        <dbReference type="Proteomes" id="UP000193834"/>
    </source>
</evidence>
<proteinExistence type="predicted"/>
<dbReference type="InterPro" id="IPR042274">
    <property type="entry name" value="YycH/YycI_2"/>
</dbReference>
<dbReference type="STRING" id="1852522.SAMN06295960_2403"/>
<feature type="domain" description="Regulatory protein YycH" evidence="1">
    <location>
        <begin position="3"/>
        <end position="441"/>
    </location>
</feature>
<keyword evidence="3" id="KW-1185">Reference proteome</keyword>
<dbReference type="AlphaFoldDB" id="A0A1X7KJB5"/>
<evidence type="ECO:0000259" key="1">
    <source>
        <dbReference type="Pfam" id="PF07435"/>
    </source>
</evidence>
<dbReference type="Gene3D" id="3.30.310.160">
    <property type="entry name" value="YycH protein, domain 2"/>
    <property type="match status" value="1"/>
</dbReference>
<dbReference type="RefSeq" id="WP_085494614.1">
    <property type="nucleotide sequence ID" value="NZ_FXAZ01000003.1"/>
</dbReference>
<dbReference type="OrthoDB" id="2382185at2"/>
<dbReference type="InterPro" id="IPR009996">
    <property type="entry name" value="YycH"/>
</dbReference>
<accession>A0A1X7KJB5</accession>
<sequence length="457" mass="52002">MMERVKSWLLAVLVVLSLVQSFFLSYSMPKFDAVERSSSQYIKPNPSGPDEKVENLIYPEQMILHLGSNEHAVLYPNMTFFNIVMKRLEGRSYDGFQAKPVHVMDWKKIREEREGIELRYNTAIPVKLLKKVLPIQESSSFDSESVSRIWIYAADETNEARVFFFTADGDKIYESTGADLTVQDVRQHVEFGRTWNRYQLVNDTFYVPVDPYEMVNVTLAYTLYTPEQMQSSLFFDPTLTKIIQETDGSRIYTDGKRGLQIHSDQHWVTYSDATAPGEGRSDPTSDVSTAVSFMNQRGGWNGSYRLAKIVDNTRTPSDVNSILNKQNTLIFQQYWGSYPIVSTSSFQFGYLQVMLQQGMVTNFERSLVQLSSHGIDKELRSLAGGKTLIDALKGMNRVADIVELDPAYEPVLKKDKIELVPVWQITYRDDTTELLRLYAEQGSDTAAAGTGVPHAQE</sequence>
<dbReference type="CDD" id="cd15787">
    <property type="entry name" value="YycH_N"/>
    <property type="match status" value="1"/>
</dbReference>
<name>A0A1X7KJB5_9BACL</name>
<organism evidence="2 3">
    <name type="scientific">Paenibacillus aquistagni</name>
    <dbReference type="NCBI Taxonomy" id="1852522"/>
    <lineage>
        <taxon>Bacteria</taxon>
        <taxon>Bacillati</taxon>
        <taxon>Bacillota</taxon>
        <taxon>Bacilli</taxon>
        <taxon>Bacillales</taxon>
        <taxon>Paenibacillaceae</taxon>
        <taxon>Paenibacillus</taxon>
    </lineage>
</organism>
<dbReference type="Pfam" id="PF07435">
    <property type="entry name" value="YycH"/>
    <property type="match status" value="1"/>
</dbReference>
<reference evidence="2 3" key="1">
    <citation type="submission" date="2017-04" db="EMBL/GenBank/DDBJ databases">
        <authorList>
            <person name="Afonso C.L."/>
            <person name="Miller P.J."/>
            <person name="Scott M.A."/>
            <person name="Spackman E."/>
            <person name="Goraichik I."/>
            <person name="Dimitrov K.M."/>
            <person name="Suarez D.L."/>
            <person name="Swayne D.E."/>
        </authorList>
    </citation>
    <scope>NUCLEOTIDE SEQUENCE [LARGE SCALE GENOMIC DNA]</scope>
    <source>
        <strain evidence="2 3">11</strain>
    </source>
</reference>
<dbReference type="EMBL" id="FXAZ01000003">
    <property type="protein sequence ID" value="SMG41468.1"/>
    <property type="molecule type" value="Genomic_DNA"/>
</dbReference>
<protein>
    <submittedName>
        <fullName evidence="2">Two-component signal transduction system YycFG, regulatory protein YycH</fullName>
    </submittedName>
</protein>
<dbReference type="Proteomes" id="UP000193834">
    <property type="component" value="Unassembled WGS sequence"/>
</dbReference>
<gene>
    <name evidence="2" type="ORF">SAMN06295960_2403</name>
</gene>
<evidence type="ECO:0000313" key="2">
    <source>
        <dbReference type="EMBL" id="SMG41468.1"/>
    </source>
</evidence>